<organism evidence="5 6">
    <name type="scientific">Noviluteimonas lactosilytica</name>
    <dbReference type="NCBI Taxonomy" id="2888523"/>
    <lineage>
        <taxon>Bacteria</taxon>
        <taxon>Pseudomonadati</taxon>
        <taxon>Pseudomonadota</taxon>
        <taxon>Gammaproteobacteria</taxon>
        <taxon>Lysobacterales</taxon>
        <taxon>Lysobacteraceae</taxon>
        <taxon>Noviluteimonas</taxon>
    </lineage>
</organism>
<gene>
    <name evidence="5" type="ORF">LK996_05315</name>
</gene>
<comment type="similarity">
    <text evidence="1 3">Belongs to the N-Me-Phe pilin family.</text>
</comment>
<dbReference type="EMBL" id="JAJGAK010000001">
    <property type="protein sequence ID" value="MCC8362491.1"/>
    <property type="molecule type" value="Genomic_DNA"/>
</dbReference>
<dbReference type="PROSITE" id="PS00409">
    <property type="entry name" value="PROKAR_NTER_METHYL"/>
    <property type="match status" value="1"/>
</dbReference>
<keyword evidence="3" id="KW-0281">Fimbrium</keyword>
<protein>
    <submittedName>
        <fullName evidence="5">Pilin</fullName>
    </submittedName>
</protein>
<dbReference type="InterPro" id="IPR012902">
    <property type="entry name" value="N_methyl_site"/>
</dbReference>
<dbReference type="Gene3D" id="3.30.700.10">
    <property type="entry name" value="Glycoprotein, Type 4 Pilin"/>
    <property type="match status" value="1"/>
</dbReference>
<evidence type="ECO:0000256" key="3">
    <source>
        <dbReference type="RuleBase" id="RU000389"/>
    </source>
</evidence>
<proteinExistence type="inferred from homology"/>
<feature type="transmembrane region" description="Helical" evidence="4">
    <location>
        <begin position="6"/>
        <end position="28"/>
    </location>
</feature>
<dbReference type="Pfam" id="PF00114">
    <property type="entry name" value="Pilin"/>
    <property type="match status" value="1"/>
</dbReference>
<keyword evidence="6" id="KW-1185">Reference proteome</keyword>
<dbReference type="SUPFAM" id="SSF54523">
    <property type="entry name" value="Pili subunits"/>
    <property type="match status" value="1"/>
</dbReference>
<accession>A0ABS8JFX2</accession>
<dbReference type="InterPro" id="IPR001082">
    <property type="entry name" value="Pilin"/>
</dbReference>
<evidence type="ECO:0000256" key="1">
    <source>
        <dbReference type="ARBA" id="ARBA00005233"/>
    </source>
</evidence>
<evidence type="ECO:0000313" key="6">
    <source>
        <dbReference type="Proteomes" id="UP001165293"/>
    </source>
</evidence>
<dbReference type="PANTHER" id="PTHR30093">
    <property type="entry name" value="GENERAL SECRETION PATHWAY PROTEIN G"/>
    <property type="match status" value="1"/>
</dbReference>
<comment type="caution">
    <text evidence="5">The sequence shown here is derived from an EMBL/GenBank/DDBJ whole genome shotgun (WGS) entry which is preliminary data.</text>
</comment>
<evidence type="ECO:0000313" key="5">
    <source>
        <dbReference type="EMBL" id="MCC8362491.1"/>
    </source>
</evidence>
<dbReference type="Proteomes" id="UP001165293">
    <property type="component" value="Unassembled WGS sequence"/>
</dbReference>
<keyword evidence="4" id="KW-0812">Transmembrane</keyword>
<reference evidence="5" key="1">
    <citation type="submission" date="2021-10" db="EMBL/GenBank/DDBJ databases">
        <authorList>
            <person name="Lyu M."/>
            <person name="Wang X."/>
            <person name="Meng X."/>
            <person name="Xu K."/>
        </authorList>
    </citation>
    <scope>NUCLEOTIDE SEQUENCE</scope>
    <source>
        <strain evidence="5">A6</strain>
    </source>
</reference>
<evidence type="ECO:0000256" key="4">
    <source>
        <dbReference type="SAM" id="Phobius"/>
    </source>
</evidence>
<dbReference type="Pfam" id="PF07963">
    <property type="entry name" value="N_methyl"/>
    <property type="match status" value="1"/>
</dbReference>
<name>A0ABS8JFX2_9GAMM</name>
<sequence length="143" mass="15263">MKSDQSGFTLIELMIVVAIIAILAAIAVSQYQDYAIRAQVAEAASLADGAKTNVAEYVQNHGRYGSNNTSVGLAAANQILGRYVTNLDASGGTIDVTLGNQAHQHIQGGHLIFSPRTHAGSIEWVCNRSNTLNEKYVPPACRH</sequence>
<dbReference type="PANTHER" id="PTHR30093:SF34">
    <property type="entry name" value="PREPILIN PEPTIDASE-DEPENDENT PROTEIN D"/>
    <property type="match status" value="1"/>
</dbReference>
<keyword evidence="4" id="KW-1133">Transmembrane helix</keyword>
<keyword evidence="2" id="KW-0488">Methylation</keyword>
<dbReference type="NCBIfam" id="TIGR02532">
    <property type="entry name" value="IV_pilin_GFxxxE"/>
    <property type="match status" value="1"/>
</dbReference>
<dbReference type="RefSeq" id="WP_230526091.1">
    <property type="nucleotide sequence ID" value="NZ_JAJGAK010000001.1"/>
</dbReference>
<dbReference type="InterPro" id="IPR045584">
    <property type="entry name" value="Pilin-like"/>
</dbReference>
<evidence type="ECO:0000256" key="2">
    <source>
        <dbReference type="ARBA" id="ARBA00022481"/>
    </source>
</evidence>
<keyword evidence="4" id="KW-0472">Membrane</keyword>